<evidence type="ECO:0000256" key="13">
    <source>
        <dbReference type="ARBA" id="ARBA00048332"/>
    </source>
</evidence>
<dbReference type="InterPro" id="IPR017721">
    <property type="entry name" value="IorA"/>
</dbReference>
<gene>
    <name evidence="17" type="ORF">APZ16_04635</name>
</gene>
<dbReference type="PANTHER" id="PTHR43710">
    <property type="entry name" value="2-HYDROXYACYL-COA LYASE"/>
    <property type="match status" value="1"/>
</dbReference>
<dbReference type="Gene3D" id="3.40.50.970">
    <property type="match status" value="2"/>
</dbReference>
<dbReference type="GO" id="GO:0030976">
    <property type="term" value="F:thiamine pyrophosphate binding"/>
    <property type="evidence" value="ECO:0007669"/>
    <property type="project" value="InterPro"/>
</dbReference>
<feature type="binding site" evidence="15">
    <location>
        <position position="579"/>
    </location>
    <ligand>
        <name>[4Fe-4S] cluster</name>
        <dbReference type="ChEBI" id="CHEBI:49883"/>
        <label>1</label>
    </ligand>
</feature>
<dbReference type="InterPro" id="IPR017900">
    <property type="entry name" value="4Fe4S_Fe_S_CS"/>
</dbReference>
<dbReference type="Gene3D" id="3.30.70.20">
    <property type="match status" value="1"/>
</dbReference>
<dbReference type="Gene3D" id="3.40.50.920">
    <property type="match status" value="1"/>
</dbReference>
<dbReference type="GO" id="GO:0051539">
    <property type="term" value="F:4 iron, 4 sulfur cluster binding"/>
    <property type="evidence" value="ECO:0007669"/>
    <property type="project" value="UniProtKB-UniRule"/>
</dbReference>
<proteinExistence type="predicted"/>
<dbReference type="Pfam" id="PF01855">
    <property type="entry name" value="POR_N"/>
    <property type="match status" value="1"/>
</dbReference>
<dbReference type="PROSITE" id="PS51379">
    <property type="entry name" value="4FE4S_FER_2"/>
    <property type="match status" value="2"/>
</dbReference>
<dbReference type="InterPro" id="IPR029061">
    <property type="entry name" value="THDP-binding"/>
</dbReference>
<comment type="cofactor">
    <cofactor evidence="14 15">
        <name>[4Fe-4S] cluster</name>
        <dbReference type="ChEBI" id="CHEBI:49883"/>
    </cofactor>
    <text evidence="14 15">Binds 2 [4Fe-4S] clusters. In this family the first cluster has a non-standard and varying [4Fe-4S] binding motif CX(2)CX(2)CX(4-5)CP.</text>
</comment>
<accession>A0A147JV04</accession>
<feature type="binding site" evidence="15">
    <location>
        <position position="602"/>
    </location>
    <ligand>
        <name>[4Fe-4S] cluster</name>
        <dbReference type="ChEBI" id="CHEBI:49883"/>
        <label>2</label>
    </ligand>
</feature>
<dbReference type="GO" id="GO:0043805">
    <property type="term" value="F:indolepyruvate ferredoxin oxidoreductase activity"/>
    <property type="evidence" value="ECO:0007669"/>
    <property type="project" value="UniProtKB-UniRule"/>
</dbReference>
<evidence type="ECO:0000313" key="17">
    <source>
        <dbReference type="EMBL" id="KUO40260.1"/>
    </source>
</evidence>
<feature type="binding site" evidence="15">
    <location>
        <position position="573"/>
    </location>
    <ligand>
        <name>[4Fe-4S] cluster</name>
        <dbReference type="ChEBI" id="CHEBI:49883"/>
        <label>1</label>
    </ligand>
</feature>
<evidence type="ECO:0000256" key="4">
    <source>
        <dbReference type="ARBA" id="ARBA00017710"/>
    </source>
</evidence>
<comment type="catalytic activity">
    <reaction evidence="13 14">
        <text>indole-3-pyruvate + 2 oxidized [2Fe-2S]-[ferredoxin] + CoA = (indol-3-yl)acetyl-CoA + 2 reduced [2Fe-2S]-[ferredoxin] + CO2 + H(+)</text>
        <dbReference type="Rhea" id="RHEA:12645"/>
        <dbReference type="Rhea" id="RHEA-COMP:10000"/>
        <dbReference type="Rhea" id="RHEA-COMP:10001"/>
        <dbReference type="ChEBI" id="CHEBI:15378"/>
        <dbReference type="ChEBI" id="CHEBI:16526"/>
        <dbReference type="ChEBI" id="CHEBI:17640"/>
        <dbReference type="ChEBI" id="CHEBI:33737"/>
        <dbReference type="ChEBI" id="CHEBI:33738"/>
        <dbReference type="ChEBI" id="CHEBI:57271"/>
        <dbReference type="ChEBI" id="CHEBI:57287"/>
        <dbReference type="EC" id="1.2.7.8"/>
    </reaction>
</comment>
<sequence>MTVIGEEGTTKLLLGNEAIARGAIEAGAHLVTGYPGTPSTEVIETLAAVAKETGMKVQWAVNEKVAVEVATGVAWTGLRAMATMKNAGLNVASDSVLSIAYSGTEGGLIFYVADDPATHAGMAEQDDRLFAKFAALPMLEPSDPQEAKEMVVAAFEISEKNKVPVMLRSTTNTAHMFGDVVFGPVKKLNRTPTYSRDIRRYTKAGPAWCMEQHASLIEKTKKAGKDADEFNRLELTDSKVGVITAGAPWNLLKEAMIRHGLNVSTLKIGVINPLPEEKIRKLLERVDSVLILEELEPLIEDYVLRILGEMGKKVKVYGKIDGTTSPVGEFDQAIVERALGKVLGKNLTPAVDPERQKLIEKAKSLSLRRPITFCAGCPHMGTYLSMLRAMRKLKYSREDVIITGDIGCTILGMNPPFDACWTEVAMGASIGLGNGFERSGIKKPVIAAIGDSTFYHAGIPALIDAVWNQTKIVVAVMDNSIVAMTGHQPTPGSGYTTTGEAAKAVKAEEIARGCGVEHVVVVDPYDVEKATEAFVEALQYNGPSVIVLRRLCAITAIRRKAIGKPLVIDEEKCTGCMTCVKTLSCSALVPVGKKVRINPDVCIGCRICAAVCPVKAIGEGSQHE</sequence>
<dbReference type="SUPFAM" id="SSF54862">
    <property type="entry name" value="4Fe-4S ferredoxins"/>
    <property type="match status" value="1"/>
</dbReference>
<evidence type="ECO:0000256" key="5">
    <source>
        <dbReference type="ARBA" id="ARBA00022448"/>
    </source>
</evidence>
<dbReference type="AlphaFoldDB" id="A0A147JV04"/>
<dbReference type="InterPro" id="IPR009014">
    <property type="entry name" value="Transketo_C/PFOR_II"/>
</dbReference>
<evidence type="ECO:0000256" key="2">
    <source>
        <dbReference type="ARBA" id="ARBA00011238"/>
    </source>
</evidence>
<evidence type="ECO:0000256" key="9">
    <source>
        <dbReference type="ARBA" id="ARBA00023002"/>
    </source>
</evidence>
<evidence type="ECO:0000313" key="18">
    <source>
        <dbReference type="Proteomes" id="UP000074294"/>
    </source>
</evidence>
<dbReference type="PIRSF" id="PIRSF006439">
    <property type="entry name" value="Indolepyruvate_ferr_oxidored"/>
    <property type="match status" value="1"/>
</dbReference>
<dbReference type="Proteomes" id="UP000074294">
    <property type="component" value="Unassembled WGS sequence"/>
</dbReference>
<evidence type="ECO:0000256" key="3">
    <source>
        <dbReference type="ARBA" id="ARBA00012812"/>
    </source>
</evidence>
<name>A0A147JV04_HADYE</name>
<dbReference type="Pfam" id="PF00037">
    <property type="entry name" value="Fer4"/>
    <property type="match status" value="1"/>
</dbReference>
<feature type="domain" description="4Fe-4S ferredoxin-type" evidence="16">
    <location>
        <begin position="564"/>
        <end position="585"/>
    </location>
</feature>
<keyword evidence="7 14" id="KW-0479">Metal-binding</keyword>
<dbReference type="CDD" id="cd02008">
    <property type="entry name" value="TPP_IOR_alpha"/>
    <property type="match status" value="1"/>
</dbReference>
<dbReference type="SUPFAM" id="SSF52922">
    <property type="entry name" value="TK C-terminal domain-like"/>
    <property type="match status" value="1"/>
</dbReference>
<dbReference type="Pfam" id="PF02775">
    <property type="entry name" value="TPP_enzyme_C"/>
    <property type="match status" value="1"/>
</dbReference>
<feature type="binding site" evidence="15">
    <location>
        <position position="585"/>
    </location>
    <ligand>
        <name>[4Fe-4S] cluster</name>
        <dbReference type="ChEBI" id="CHEBI:49883"/>
        <label>2</label>
    </ligand>
</feature>
<feature type="binding site" evidence="15">
    <location>
        <position position="612"/>
    </location>
    <ligand>
        <name>[4Fe-4S] cluster</name>
        <dbReference type="ChEBI" id="CHEBI:49883"/>
        <label>1</label>
    </ligand>
</feature>
<dbReference type="InterPro" id="IPR002880">
    <property type="entry name" value="Pyrv_Fd/Flavodoxin_OxRdtase_N"/>
</dbReference>
<evidence type="ECO:0000256" key="6">
    <source>
        <dbReference type="ARBA" id="ARBA00022485"/>
    </source>
</evidence>
<comment type="caution">
    <text evidence="17">The sequence shown here is derived from an EMBL/GenBank/DDBJ whole genome shotgun (WGS) entry which is preliminary data.</text>
</comment>
<dbReference type="InterPro" id="IPR017896">
    <property type="entry name" value="4Fe4S_Fe-S-bd"/>
</dbReference>
<dbReference type="STRING" id="1776334.APZ16_04635"/>
<reference evidence="17 18" key="1">
    <citation type="journal article" date="2016" name="Nat. Microbiol.">
        <title>Genomic inference of the metabolism of cosmopolitan subsurface Archaea, Hadesarchaea.</title>
        <authorList>
            <person name="Baker B.J."/>
            <person name="Saw J.H."/>
            <person name="Lind A.E."/>
            <person name="Lazar C.S."/>
            <person name="Hinrichs K.-U."/>
            <person name="Teske A.P."/>
            <person name="Ettema T.J."/>
        </authorList>
    </citation>
    <scope>NUCLEOTIDE SEQUENCE [LARGE SCALE GENOMIC DNA]</scope>
</reference>
<dbReference type="FunFam" id="3.40.50.970:FF:000039">
    <property type="entry name" value="Indolepyruvate oxidoreductase subunit IorA"/>
    <property type="match status" value="1"/>
</dbReference>
<evidence type="ECO:0000256" key="10">
    <source>
        <dbReference type="ARBA" id="ARBA00023004"/>
    </source>
</evidence>
<dbReference type="NCBIfam" id="TIGR03336">
    <property type="entry name" value="IOR_alpha"/>
    <property type="match status" value="1"/>
</dbReference>
<evidence type="ECO:0000256" key="15">
    <source>
        <dbReference type="PIRSR" id="PIRSR006439-50"/>
    </source>
</evidence>
<dbReference type="GO" id="GO:0046872">
    <property type="term" value="F:metal ion binding"/>
    <property type="evidence" value="ECO:0007669"/>
    <property type="project" value="UniProtKB-UniRule"/>
</dbReference>
<evidence type="ECO:0000256" key="7">
    <source>
        <dbReference type="ARBA" id="ARBA00022723"/>
    </source>
</evidence>
<evidence type="ECO:0000256" key="1">
    <source>
        <dbReference type="ARBA" id="ARBA00002995"/>
    </source>
</evidence>
<keyword evidence="9 14" id="KW-0560">Oxidoreductase</keyword>
<dbReference type="CDD" id="cd07034">
    <property type="entry name" value="TPP_PYR_PFOR_IOR-alpha_like"/>
    <property type="match status" value="1"/>
</dbReference>
<dbReference type="InterPro" id="IPR045025">
    <property type="entry name" value="HACL1-like"/>
</dbReference>
<dbReference type="GO" id="GO:0044272">
    <property type="term" value="P:sulfur compound biosynthetic process"/>
    <property type="evidence" value="ECO:0007669"/>
    <property type="project" value="UniProtKB-ARBA"/>
</dbReference>
<protein>
    <recommendedName>
        <fullName evidence="4 14">Indolepyruvate oxidoreductase subunit IorA</fullName>
        <shortName evidence="14">IOR</shortName>
        <ecNumber evidence="3 14">1.2.7.8</ecNumber>
    </recommendedName>
    <alternativeName>
        <fullName evidence="12 14">Indolepyruvate ferredoxin oxidoreductase subunit alpha</fullName>
    </alternativeName>
</protein>
<dbReference type="EC" id="1.2.7.8" evidence="3 14"/>
<dbReference type="PANTHER" id="PTHR43710:SF7">
    <property type="entry name" value="INDOLEPYRUVATE OXIDOREDUCTASE SUBUNIT IORA"/>
    <property type="match status" value="1"/>
</dbReference>
<dbReference type="InterPro" id="IPR011766">
    <property type="entry name" value="TPP_enzyme_TPP-bd"/>
</dbReference>
<keyword evidence="11 14" id="KW-0411">Iron-sulfur</keyword>
<evidence type="ECO:0000256" key="8">
    <source>
        <dbReference type="ARBA" id="ARBA00022982"/>
    </source>
</evidence>
<feature type="domain" description="4Fe-4S ferredoxin-type" evidence="16">
    <location>
        <begin position="593"/>
        <end position="622"/>
    </location>
</feature>
<dbReference type="GO" id="GO:0006082">
    <property type="term" value="P:organic acid metabolic process"/>
    <property type="evidence" value="ECO:0007669"/>
    <property type="project" value="UniProtKB-ARBA"/>
</dbReference>
<feature type="binding site" evidence="15">
    <location>
        <position position="608"/>
    </location>
    <ligand>
        <name>[4Fe-4S] cluster</name>
        <dbReference type="ChEBI" id="CHEBI:49883"/>
        <label>2</label>
    </ligand>
</feature>
<keyword evidence="10 14" id="KW-0408">Iron</keyword>
<evidence type="ECO:0000259" key="16">
    <source>
        <dbReference type="PROSITE" id="PS51379"/>
    </source>
</evidence>
<evidence type="ECO:0000256" key="11">
    <source>
        <dbReference type="ARBA" id="ARBA00023014"/>
    </source>
</evidence>
<dbReference type="EMBL" id="LQMQ01000045">
    <property type="protein sequence ID" value="KUO40260.1"/>
    <property type="molecule type" value="Genomic_DNA"/>
</dbReference>
<evidence type="ECO:0000256" key="12">
    <source>
        <dbReference type="ARBA" id="ARBA00030514"/>
    </source>
</evidence>
<organism evidence="17 18">
    <name type="scientific">Hadarchaeum yellowstonense</name>
    <dbReference type="NCBI Taxonomy" id="1776334"/>
    <lineage>
        <taxon>Archaea</taxon>
        <taxon>Methanobacteriati</taxon>
        <taxon>Candidatus Hadarchaeota</taxon>
        <taxon>Candidatus Hadarchaeia</taxon>
        <taxon>Candidatus Hadarchaeales</taxon>
        <taxon>Candidatus Hadarchaeaceae</taxon>
        <taxon>Candidatus Hadarchaeum</taxon>
    </lineage>
</organism>
<feature type="binding site" evidence="15">
    <location>
        <position position="605"/>
    </location>
    <ligand>
        <name>[4Fe-4S] cluster</name>
        <dbReference type="ChEBI" id="CHEBI:49883"/>
        <label>2</label>
    </ligand>
</feature>
<keyword evidence="8 14" id="KW-0249">Electron transport</keyword>
<dbReference type="SUPFAM" id="SSF52518">
    <property type="entry name" value="Thiamin diphosphate-binding fold (THDP-binding)"/>
    <property type="match status" value="2"/>
</dbReference>
<comment type="subunit">
    <text evidence="2 14">Heterodimer of the IorA and IorB subunits.</text>
</comment>
<comment type="function">
    <text evidence="1 14">Catalyzes the ferredoxin-dependent oxidative decarboxylation of arylpyruvates.</text>
</comment>
<keyword evidence="6 14" id="KW-0004">4Fe-4S</keyword>
<evidence type="ECO:0000256" key="14">
    <source>
        <dbReference type="PIRNR" id="PIRNR006439"/>
    </source>
</evidence>
<feature type="binding site" evidence="15">
    <location>
        <position position="576"/>
    </location>
    <ligand>
        <name>[4Fe-4S] cluster</name>
        <dbReference type="ChEBI" id="CHEBI:49883"/>
        <label>1</label>
    </ligand>
</feature>
<keyword evidence="5 14" id="KW-0813">Transport</keyword>
<dbReference type="PROSITE" id="PS00198">
    <property type="entry name" value="4FE4S_FER_1"/>
    <property type="match status" value="1"/>
</dbReference>